<dbReference type="GO" id="GO:0005739">
    <property type="term" value="C:mitochondrion"/>
    <property type="evidence" value="ECO:0007669"/>
    <property type="project" value="TreeGrafter"/>
</dbReference>
<dbReference type="OrthoDB" id="275936at2759"/>
<dbReference type="Proteomes" id="UP000717996">
    <property type="component" value="Unassembled WGS sequence"/>
</dbReference>
<dbReference type="PANTHER" id="PTHR37845">
    <property type="entry name" value="SEQUENCE ORPHAN"/>
    <property type="match status" value="1"/>
</dbReference>
<proteinExistence type="predicted"/>
<dbReference type="PANTHER" id="PTHR37845:SF1">
    <property type="entry name" value="SEQUENCE ORPHAN"/>
    <property type="match status" value="1"/>
</dbReference>
<comment type="caution">
    <text evidence="1">The sequence shown here is derived from an EMBL/GenBank/DDBJ whole genome shotgun (WGS) entry which is preliminary data.</text>
</comment>
<organism evidence="1 2">
    <name type="scientific">Rhizopus oryzae</name>
    <name type="common">Mucormycosis agent</name>
    <name type="synonym">Rhizopus arrhizus var. delemar</name>
    <dbReference type="NCBI Taxonomy" id="64495"/>
    <lineage>
        <taxon>Eukaryota</taxon>
        <taxon>Fungi</taxon>
        <taxon>Fungi incertae sedis</taxon>
        <taxon>Mucoromycota</taxon>
        <taxon>Mucoromycotina</taxon>
        <taxon>Mucoromycetes</taxon>
        <taxon>Mucorales</taxon>
        <taxon>Mucorineae</taxon>
        <taxon>Rhizopodaceae</taxon>
        <taxon>Rhizopus</taxon>
    </lineage>
</organism>
<dbReference type="OMA" id="RRNWFIS"/>
<gene>
    <name evidence="1" type="ORF">G6F51_006932</name>
</gene>
<name>A0A9P6YAI0_RHIOR</name>
<dbReference type="InterPro" id="IPR038781">
    <property type="entry name" value="C365.16-ike"/>
</dbReference>
<reference evidence="1" key="1">
    <citation type="journal article" date="2020" name="Microb. Genom.">
        <title>Genetic diversity of clinical and environmental Mucorales isolates obtained from an investigation of mucormycosis cases among solid organ transplant recipients.</title>
        <authorList>
            <person name="Nguyen M.H."/>
            <person name="Kaul D."/>
            <person name="Muto C."/>
            <person name="Cheng S.J."/>
            <person name="Richter R.A."/>
            <person name="Bruno V.M."/>
            <person name="Liu G."/>
            <person name="Beyhan S."/>
            <person name="Sundermann A.J."/>
            <person name="Mounaud S."/>
            <person name="Pasculle A.W."/>
            <person name="Nierman W.C."/>
            <person name="Driscoll E."/>
            <person name="Cumbie R."/>
            <person name="Clancy C.J."/>
            <person name="Dupont C.L."/>
        </authorList>
    </citation>
    <scope>NUCLEOTIDE SEQUENCE</scope>
    <source>
        <strain evidence="1">GL16</strain>
    </source>
</reference>
<accession>A0A9P6YAI0</accession>
<dbReference type="EMBL" id="JAANIT010000987">
    <property type="protein sequence ID" value="KAG1543009.1"/>
    <property type="molecule type" value="Genomic_DNA"/>
</dbReference>
<protein>
    <submittedName>
        <fullName evidence="1">Uncharacterized protein</fullName>
    </submittedName>
</protein>
<sequence length="269" mass="29586">MSEISISATDNPLLHSKEKLIKLYGIDLFAAASSSAMVAPFIAIVDRSIIENLNGKRPLKEGLRYGFKSFISQPLNFVTSAQFRLVLGLYFSTYTTANIIETTCEQYSVDPSQSAMYKFMSTSAVNMLLCIYKDRVFAKMFGVSSTNKALPKLSYFLFAARDALTIAASFNAPSYVAERLQNNSIISNPKTASVVSQLACPAAAQFISTPVHLYALDIYNRPLATTSMRGILLRKEYFKSALARIGRIGPAFGIGGVGNSFVRNYRNKI</sequence>
<evidence type="ECO:0000313" key="1">
    <source>
        <dbReference type="EMBL" id="KAG1543009.1"/>
    </source>
</evidence>
<dbReference type="AlphaFoldDB" id="A0A9P6YAI0"/>
<evidence type="ECO:0000313" key="2">
    <source>
        <dbReference type="Proteomes" id="UP000717996"/>
    </source>
</evidence>